<reference evidence="1 2" key="1">
    <citation type="submission" date="2018-01" db="EMBL/GenBank/DDBJ databases">
        <title>Draft genome sequence of Nonomuraea sp. KC333.</title>
        <authorList>
            <person name="Sahin N."/>
            <person name="Saygin H."/>
            <person name="Ay H."/>
        </authorList>
    </citation>
    <scope>NUCLEOTIDE SEQUENCE [LARGE SCALE GENOMIC DNA]</scope>
    <source>
        <strain evidence="1 2">KC333</strain>
    </source>
</reference>
<keyword evidence="2" id="KW-1185">Reference proteome</keyword>
<dbReference type="RefSeq" id="WP_111183996.1">
    <property type="nucleotide sequence ID" value="NZ_POUD01000267.1"/>
</dbReference>
<evidence type="ECO:0000313" key="2">
    <source>
        <dbReference type="Proteomes" id="UP000249304"/>
    </source>
</evidence>
<name>A0A2W2D8Y4_9ACTN</name>
<gene>
    <name evidence="1" type="ORF">C1J01_39020</name>
</gene>
<dbReference type="OrthoDB" id="3543557at2"/>
<accession>A0A2W2D8Y4</accession>
<dbReference type="AlphaFoldDB" id="A0A2W2D8Y4"/>
<organism evidence="1 2">
    <name type="scientific">Nonomuraea aridisoli</name>
    <dbReference type="NCBI Taxonomy" id="2070368"/>
    <lineage>
        <taxon>Bacteria</taxon>
        <taxon>Bacillati</taxon>
        <taxon>Actinomycetota</taxon>
        <taxon>Actinomycetes</taxon>
        <taxon>Streptosporangiales</taxon>
        <taxon>Streptosporangiaceae</taxon>
        <taxon>Nonomuraea</taxon>
    </lineage>
</organism>
<protein>
    <submittedName>
        <fullName evidence="1">Uncharacterized protein</fullName>
    </submittedName>
</protein>
<proteinExistence type="predicted"/>
<evidence type="ECO:0000313" key="1">
    <source>
        <dbReference type="EMBL" id="PZG08436.1"/>
    </source>
</evidence>
<dbReference type="EMBL" id="POUD01000267">
    <property type="protein sequence ID" value="PZG08436.1"/>
    <property type="molecule type" value="Genomic_DNA"/>
</dbReference>
<comment type="caution">
    <text evidence="1">The sequence shown here is derived from an EMBL/GenBank/DDBJ whole genome shotgun (WGS) entry which is preliminary data.</text>
</comment>
<sequence length="127" mass="13051">MMMGGRVILEAPVTDVELAVLKRRVGELEEQVRTLTAANLALVRAMEAMREEARRILTGPPATTVQQAAQPVAAGTTVQQAAEPVAAGTTVQQAAEPVAAGTTVQQAAEPVAAGTTVQQAAEPVAAR</sequence>
<dbReference type="Proteomes" id="UP000249304">
    <property type="component" value="Unassembled WGS sequence"/>
</dbReference>